<organism evidence="1 2">
    <name type="scientific">Pluteus cervinus</name>
    <dbReference type="NCBI Taxonomy" id="181527"/>
    <lineage>
        <taxon>Eukaryota</taxon>
        <taxon>Fungi</taxon>
        <taxon>Dikarya</taxon>
        <taxon>Basidiomycota</taxon>
        <taxon>Agaricomycotina</taxon>
        <taxon>Agaricomycetes</taxon>
        <taxon>Agaricomycetidae</taxon>
        <taxon>Agaricales</taxon>
        <taxon>Pluteineae</taxon>
        <taxon>Pluteaceae</taxon>
        <taxon>Pluteus</taxon>
    </lineage>
</organism>
<reference evidence="1 2" key="1">
    <citation type="journal article" date="2019" name="Nat. Ecol. Evol.">
        <title>Megaphylogeny resolves global patterns of mushroom evolution.</title>
        <authorList>
            <person name="Varga T."/>
            <person name="Krizsan K."/>
            <person name="Foldi C."/>
            <person name="Dima B."/>
            <person name="Sanchez-Garcia M."/>
            <person name="Sanchez-Ramirez S."/>
            <person name="Szollosi G.J."/>
            <person name="Szarkandi J.G."/>
            <person name="Papp V."/>
            <person name="Albert L."/>
            <person name="Andreopoulos W."/>
            <person name="Angelini C."/>
            <person name="Antonin V."/>
            <person name="Barry K.W."/>
            <person name="Bougher N.L."/>
            <person name="Buchanan P."/>
            <person name="Buyck B."/>
            <person name="Bense V."/>
            <person name="Catcheside P."/>
            <person name="Chovatia M."/>
            <person name="Cooper J."/>
            <person name="Damon W."/>
            <person name="Desjardin D."/>
            <person name="Finy P."/>
            <person name="Geml J."/>
            <person name="Haridas S."/>
            <person name="Hughes K."/>
            <person name="Justo A."/>
            <person name="Karasinski D."/>
            <person name="Kautmanova I."/>
            <person name="Kiss B."/>
            <person name="Kocsube S."/>
            <person name="Kotiranta H."/>
            <person name="LaButti K.M."/>
            <person name="Lechner B.E."/>
            <person name="Liimatainen K."/>
            <person name="Lipzen A."/>
            <person name="Lukacs Z."/>
            <person name="Mihaltcheva S."/>
            <person name="Morgado L.N."/>
            <person name="Niskanen T."/>
            <person name="Noordeloos M.E."/>
            <person name="Ohm R.A."/>
            <person name="Ortiz-Santana B."/>
            <person name="Ovrebo C."/>
            <person name="Racz N."/>
            <person name="Riley R."/>
            <person name="Savchenko A."/>
            <person name="Shiryaev A."/>
            <person name="Soop K."/>
            <person name="Spirin V."/>
            <person name="Szebenyi C."/>
            <person name="Tomsovsky M."/>
            <person name="Tulloss R.E."/>
            <person name="Uehling J."/>
            <person name="Grigoriev I.V."/>
            <person name="Vagvolgyi C."/>
            <person name="Papp T."/>
            <person name="Martin F.M."/>
            <person name="Miettinen O."/>
            <person name="Hibbett D.S."/>
            <person name="Nagy L.G."/>
        </authorList>
    </citation>
    <scope>NUCLEOTIDE SEQUENCE [LARGE SCALE GENOMIC DNA]</scope>
    <source>
        <strain evidence="1 2">NL-1719</strain>
    </source>
</reference>
<keyword evidence="2" id="KW-1185">Reference proteome</keyword>
<sequence length="337" mass="37304">MADGAHVGAMVSIADTFGAGLIGAFVTCMLYGLTTVQTYFYFINYPKDGHATRLLVWAIWILDTLHVAFMCYCIYFYLATNYGNPSVLGTGHWSLYLSTLLNVIIAFLTQCFFTQRIYELSPPHLKWWITGSIGLFVVGHLCFGVETIIFFFIKKQFSRLHEITNVAAMPFAIFAVLSDITIAGALCILLHGNRTQFKKTNALLNTLIIYAINRCLLTSVVAIVEVIVFCISPNSLWFIAIDFVIGKLYANSLLATLNTRRAIQNSTSAINSVPLSDFQIEGGDTMISGTTGVDSEDLRSRHVINFSRSIPDNKATSSRSSGGLHDDSSYRDILPKV</sequence>
<evidence type="ECO:0000313" key="2">
    <source>
        <dbReference type="Proteomes" id="UP000308600"/>
    </source>
</evidence>
<protein>
    <submittedName>
        <fullName evidence="1">Uncharacterized protein</fullName>
    </submittedName>
</protein>
<accession>A0ACD3A2M8</accession>
<proteinExistence type="predicted"/>
<dbReference type="EMBL" id="ML208863">
    <property type="protein sequence ID" value="TFK59931.1"/>
    <property type="molecule type" value="Genomic_DNA"/>
</dbReference>
<gene>
    <name evidence="1" type="ORF">BDN72DRAFT_905413</name>
</gene>
<name>A0ACD3A2M8_9AGAR</name>
<evidence type="ECO:0000313" key="1">
    <source>
        <dbReference type="EMBL" id="TFK59931.1"/>
    </source>
</evidence>
<dbReference type="Proteomes" id="UP000308600">
    <property type="component" value="Unassembled WGS sequence"/>
</dbReference>